<evidence type="ECO:0000313" key="3">
    <source>
        <dbReference type="Proteomes" id="UP000026249"/>
    </source>
</evidence>
<name>A0A037ZLE5_9RHOB</name>
<dbReference type="AlphaFoldDB" id="A0A037ZLE5"/>
<feature type="transmembrane region" description="Helical" evidence="1">
    <location>
        <begin position="90"/>
        <end position="112"/>
    </location>
</feature>
<dbReference type="EMBL" id="JFKE01000002">
    <property type="protein sequence ID" value="KAJ56444.1"/>
    <property type="molecule type" value="Genomic_DNA"/>
</dbReference>
<dbReference type="STRING" id="1454373.ACMU_05740"/>
<evidence type="ECO:0000313" key="2">
    <source>
        <dbReference type="EMBL" id="KAJ56444.1"/>
    </source>
</evidence>
<keyword evidence="1" id="KW-0472">Membrane</keyword>
<reference evidence="2 3" key="1">
    <citation type="submission" date="2014-03" db="EMBL/GenBank/DDBJ databases">
        <title>Draft Genome Sequence of Actibacterium mucosum KCTC 23349, a Marine Alphaproteobacterium with Complex Ionic Requirements Isolated from Mediterranean Seawater at Malvarrosa Beach, Valencia, Spain.</title>
        <authorList>
            <person name="Arahal D.R."/>
            <person name="Shao Z."/>
            <person name="Lai Q."/>
            <person name="Pujalte M.J."/>
        </authorList>
    </citation>
    <scope>NUCLEOTIDE SEQUENCE [LARGE SCALE GENOMIC DNA]</scope>
    <source>
        <strain evidence="2 3">KCTC 23349</strain>
    </source>
</reference>
<organism evidence="2 3">
    <name type="scientific">Actibacterium mucosum KCTC 23349</name>
    <dbReference type="NCBI Taxonomy" id="1454373"/>
    <lineage>
        <taxon>Bacteria</taxon>
        <taxon>Pseudomonadati</taxon>
        <taxon>Pseudomonadota</taxon>
        <taxon>Alphaproteobacteria</taxon>
        <taxon>Rhodobacterales</taxon>
        <taxon>Roseobacteraceae</taxon>
        <taxon>Actibacterium</taxon>
    </lineage>
</organism>
<sequence length="114" mass="12167">MTEMEASMKPQGMLGWAGLFILISGILHIVAPVFTGFSAAGLQLVPIGIVYALLGWGLMRGWSRLACATYLIVLILVLMAFGSMGGAVPIWLTGLIIAADVAGLVALFLYIWRK</sequence>
<dbReference type="Proteomes" id="UP000026249">
    <property type="component" value="Unassembled WGS sequence"/>
</dbReference>
<proteinExistence type="predicted"/>
<accession>A0A037ZLE5</accession>
<feature type="transmembrane region" description="Helical" evidence="1">
    <location>
        <begin position="12"/>
        <end position="31"/>
    </location>
</feature>
<protein>
    <submittedName>
        <fullName evidence="2">Uncharacterized protein</fullName>
    </submittedName>
</protein>
<keyword evidence="1" id="KW-1133">Transmembrane helix</keyword>
<feature type="transmembrane region" description="Helical" evidence="1">
    <location>
        <begin position="37"/>
        <end position="58"/>
    </location>
</feature>
<feature type="transmembrane region" description="Helical" evidence="1">
    <location>
        <begin position="65"/>
        <end position="84"/>
    </location>
</feature>
<evidence type="ECO:0000256" key="1">
    <source>
        <dbReference type="SAM" id="Phobius"/>
    </source>
</evidence>
<comment type="caution">
    <text evidence="2">The sequence shown here is derived from an EMBL/GenBank/DDBJ whole genome shotgun (WGS) entry which is preliminary data.</text>
</comment>
<keyword evidence="3" id="KW-1185">Reference proteome</keyword>
<keyword evidence="1" id="KW-0812">Transmembrane</keyword>
<gene>
    <name evidence="2" type="ORF">ACMU_05740</name>
</gene>